<evidence type="ECO:0000313" key="2">
    <source>
        <dbReference type="Proteomes" id="UP000248079"/>
    </source>
</evidence>
<protein>
    <submittedName>
        <fullName evidence="1">Uncharacterized protein</fullName>
    </submittedName>
</protein>
<evidence type="ECO:0000313" key="1">
    <source>
        <dbReference type="EMBL" id="PXX96093.1"/>
    </source>
</evidence>
<dbReference type="EMBL" id="QFLI01000013">
    <property type="protein sequence ID" value="PXX96093.1"/>
    <property type="molecule type" value="Genomic_DNA"/>
</dbReference>
<name>A0A2V3ZS49_9BACT</name>
<organism evidence="1 2">
    <name type="scientific">Marinifilum breve</name>
    <dbReference type="NCBI Taxonomy" id="2184082"/>
    <lineage>
        <taxon>Bacteria</taxon>
        <taxon>Pseudomonadati</taxon>
        <taxon>Bacteroidota</taxon>
        <taxon>Bacteroidia</taxon>
        <taxon>Marinilabiliales</taxon>
        <taxon>Marinifilaceae</taxon>
    </lineage>
</organism>
<proteinExistence type="predicted"/>
<reference evidence="1 2" key="1">
    <citation type="submission" date="2018-05" db="EMBL/GenBank/DDBJ databases">
        <title>Marinifilum breve JC075T sp. nov., a marine bacterium isolated from Yongle Blue Hole in the South China Sea.</title>
        <authorList>
            <person name="Fu T."/>
        </authorList>
    </citation>
    <scope>NUCLEOTIDE SEQUENCE [LARGE SCALE GENOMIC DNA]</scope>
    <source>
        <strain evidence="1 2">JC075</strain>
    </source>
</reference>
<keyword evidence="2" id="KW-1185">Reference proteome</keyword>
<sequence length="377" mass="44242">MGKKKVLNKYYCKMENGCVIRRGRNLILLLLLFVCTGSVLNANPITKKDRDSLLNLPLFKNEGLLKIELKTDLALLINDIAEKRKYHKSELKLFSENGKADVIQVKVKTRGNFRRRKQNCNFPPLRFKIPVREAIGTEFEGQSKLKYVSHCQSFVDDYEQHTIEEYLIYKMYNLISNHSYRVRLAQVSFIDVNSSDTITKFGFFLEDKDDVALRNGKNILNFKNMKQYEILRENMVMLSLFQLMIGNADWDVGRLHNIDVLSVSEYSIPVVVPFDFDWSGMINHSYYTLSPKIDPNAKYKRLYKGMKWSPEELEQAFTNFKELKPSFLEVISDCTYLKNKNRNKLIDYIEEFYQLINSKKDVREVIEKNAKKIPKTQ</sequence>
<dbReference type="Proteomes" id="UP000248079">
    <property type="component" value="Unassembled WGS sequence"/>
</dbReference>
<comment type="caution">
    <text evidence="1">The sequence shown here is derived from an EMBL/GenBank/DDBJ whole genome shotgun (WGS) entry which is preliminary data.</text>
</comment>
<gene>
    <name evidence="1" type="ORF">DF185_21315</name>
</gene>
<dbReference type="AlphaFoldDB" id="A0A2V3ZS49"/>
<accession>A0A2V3ZS49</accession>